<dbReference type="NCBIfam" id="TIGR04183">
    <property type="entry name" value="Por_Secre_tail"/>
    <property type="match status" value="1"/>
</dbReference>
<feature type="signal peptide" evidence="1">
    <location>
        <begin position="1"/>
        <end position="29"/>
    </location>
</feature>
<accession>A0A4Z0MJX6</accession>
<feature type="domain" description="Secretion system C-terminal sorting" evidence="2">
    <location>
        <begin position="431"/>
        <end position="503"/>
    </location>
</feature>
<evidence type="ECO:0000256" key="1">
    <source>
        <dbReference type="SAM" id="SignalP"/>
    </source>
</evidence>
<evidence type="ECO:0000313" key="4">
    <source>
        <dbReference type="Proteomes" id="UP000298284"/>
    </source>
</evidence>
<protein>
    <submittedName>
        <fullName evidence="3">T9SS type A sorting domain-containing protein</fullName>
    </submittedName>
</protein>
<proteinExistence type="predicted"/>
<organism evidence="3 4">
    <name type="scientific">Hymenobacter wooponensis</name>
    <dbReference type="NCBI Taxonomy" id="1525360"/>
    <lineage>
        <taxon>Bacteria</taxon>
        <taxon>Pseudomonadati</taxon>
        <taxon>Bacteroidota</taxon>
        <taxon>Cytophagia</taxon>
        <taxon>Cytophagales</taxon>
        <taxon>Hymenobacteraceae</taxon>
        <taxon>Hymenobacter</taxon>
    </lineage>
</organism>
<dbReference type="SUPFAM" id="SSF50969">
    <property type="entry name" value="YVTN repeat-like/Quinoprotein amine dehydrogenase"/>
    <property type="match status" value="1"/>
</dbReference>
<dbReference type="InterPro" id="IPR026444">
    <property type="entry name" value="Secre_tail"/>
</dbReference>
<sequence length="507" mass="56151">MSYRFVITQRGRASCLLLFLLLLQQRALAQKEATYWFFGDKGGWDFSAGAPRPITGSAMTTTFPSVVISDGQTGELLFYSNGEQVWNRQHQVMPHGEGLPTFRDVFQGALTLPVPGQPQQYYLFTLGLALPPPERETNLFYSRIDMGLAGGLGDVVETEKNRHLPGTFTEQLTAIRHANGRDYWVLVHEWPGAYFQVFLVDPAGVRLAQRVAVGPELRRTDFFRALSGFLRASPDGRHLAYSTPSLEIPLSLFDFDPATGNISHFISLGQLFDGGGVAFSPDNTKLYAQDYRFFNRERRERNVVVQYDLQAGDDAAIAASGQSVVAGNPATNINSREQSVSGFYAWQLGLDGRLYGASGYEDATTSVIGDKLYVIPYPNRRGYACGIRYQTVDFRPGSLGPGLPNFLQHYFNGLEAPPEPESPCEQAEVSIFPNPTTESFRVQVGDGCAAPYRLAIYDALGRRILVRSMTETAQDKQVNIAFLAAGVYWVEVQVGSASRSCHKLLKY</sequence>
<dbReference type="Proteomes" id="UP000298284">
    <property type="component" value="Unassembled WGS sequence"/>
</dbReference>
<gene>
    <name evidence="3" type="ORF">EU557_16825</name>
</gene>
<name>A0A4Z0MJX6_9BACT</name>
<dbReference type="OrthoDB" id="9765926at2"/>
<keyword evidence="4" id="KW-1185">Reference proteome</keyword>
<keyword evidence="1" id="KW-0732">Signal</keyword>
<evidence type="ECO:0000259" key="2">
    <source>
        <dbReference type="Pfam" id="PF18962"/>
    </source>
</evidence>
<dbReference type="EMBL" id="SRKZ01000004">
    <property type="protein sequence ID" value="TGD79874.1"/>
    <property type="molecule type" value="Genomic_DNA"/>
</dbReference>
<reference evidence="3 4" key="1">
    <citation type="submission" date="2019-04" db="EMBL/GenBank/DDBJ databases">
        <authorList>
            <person name="Feng G."/>
            <person name="Zhang J."/>
            <person name="Zhu H."/>
        </authorList>
    </citation>
    <scope>NUCLEOTIDE SEQUENCE [LARGE SCALE GENOMIC DNA]</scope>
    <source>
        <strain evidence="3 4">JCM 19491</strain>
    </source>
</reference>
<dbReference type="AlphaFoldDB" id="A0A4Z0MJX6"/>
<evidence type="ECO:0000313" key="3">
    <source>
        <dbReference type="EMBL" id="TGD79874.1"/>
    </source>
</evidence>
<feature type="chain" id="PRO_5021251510" evidence="1">
    <location>
        <begin position="30"/>
        <end position="507"/>
    </location>
</feature>
<dbReference type="InterPro" id="IPR011044">
    <property type="entry name" value="Quino_amine_DH_bsu"/>
</dbReference>
<comment type="caution">
    <text evidence="3">The sequence shown here is derived from an EMBL/GenBank/DDBJ whole genome shotgun (WGS) entry which is preliminary data.</text>
</comment>
<dbReference type="Pfam" id="PF18962">
    <property type="entry name" value="Por_Secre_tail"/>
    <property type="match status" value="1"/>
</dbReference>